<keyword evidence="1" id="KW-0812">Transmembrane</keyword>
<dbReference type="SUPFAM" id="SSF53448">
    <property type="entry name" value="Nucleotide-diphospho-sugar transferases"/>
    <property type="match status" value="1"/>
</dbReference>
<evidence type="ECO:0000259" key="2">
    <source>
        <dbReference type="Pfam" id="PF00535"/>
    </source>
</evidence>
<dbReference type="PANTHER" id="PTHR48090">
    <property type="entry name" value="UNDECAPRENYL-PHOSPHATE 4-DEOXY-4-FORMAMIDO-L-ARABINOSE TRANSFERASE-RELATED"/>
    <property type="match status" value="1"/>
</dbReference>
<feature type="transmembrane region" description="Helical" evidence="1">
    <location>
        <begin position="271"/>
        <end position="296"/>
    </location>
</feature>
<organism evidence="3 4">
    <name type="scientific">Zymomonas mobilis subsp. mobilis (strain ATCC 10988 / DSM 424 / LMG 404 / NCIMB 8938 / NRRL B-806 / ZM1)</name>
    <dbReference type="NCBI Taxonomy" id="555217"/>
    <lineage>
        <taxon>Bacteria</taxon>
        <taxon>Pseudomonadati</taxon>
        <taxon>Pseudomonadota</taxon>
        <taxon>Alphaproteobacteria</taxon>
        <taxon>Sphingomonadales</taxon>
        <taxon>Zymomonadaceae</taxon>
        <taxon>Zymomonas</taxon>
    </lineage>
</organism>
<dbReference type="GO" id="GO:0016740">
    <property type="term" value="F:transferase activity"/>
    <property type="evidence" value="ECO:0007669"/>
    <property type="project" value="UniProtKB-KW"/>
</dbReference>
<feature type="domain" description="Glycosyltransferase 2-like" evidence="2">
    <location>
        <begin position="14"/>
        <end position="164"/>
    </location>
</feature>
<dbReference type="InterPro" id="IPR001173">
    <property type="entry name" value="Glyco_trans_2-like"/>
</dbReference>
<keyword evidence="1" id="KW-1133">Transmembrane helix</keyword>
<accession>A0A0H3G0A3</accession>
<feature type="transmembrane region" description="Helical" evidence="1">
    <location>
        <begin position="235"/>
        <end position="259"/>
    </location>
</feature>
<dbReference type="EMBL" id="CP002850">
    <property type="protein sequence ID" value="AEH62206.1"/>
    <property type="molecule type" value="Genomic_DNA"/>
</dbReference>
<evidence type="ECO:0000256" key="1">
    <source>
        <dbReference type="SAM" id="Phobius"/>
    </source>
</evidence>
<keyword evidence="1" id="KW-0472">Membrane</keyword>
<dbReference type="InterPro" id="IPR050256">
    <property type="entry name" value="Glycosyltransferase_2"/>
</dbReference>
<dbReference type="InterPro" id="IPR029044">
    <property type="entry name" value="Nucleotide-diphossugar_trans"/>
</dbReference>
<dbReference type="HOGENOM" id="CLU_033536_7_3_5"/>
<dbReference type="KEGG" id="zmm:Zmob_0358"/>
<gene>
    <name evidence="3" type="ordered locus">Zmob_0358</name>
</gene>
<evidence type="ECO:0000313" key="3">
    <source>
        <dbReference type="EMBL" id="AEH62206.1"/>
    </source>
</evidence>
<proteinExistence type="predicted"/>
<sequence>MLPETKTATLKVAVLLPCHNEEAAIGKTVAAFRHVLPDADIYVYDNNSTDNTIAIARQHHAITRSERLQGKGHVVRRMFADIDADIYILADGDATYDASAAPKMVEMLCEQGLDMVVGIRQSISDQAYRLGHQFGNRVLNGILAWLFGRNFTDILSGYRAFSKRFVKSFPVLSTGFEIETEISVHALALQMPVAEVETHYSARPEGSFSKLSTYRDGWRILLTIMSLFRLERPMLFFSVIGIFLAIMGIGLAVPLMITYCHTGLVPRLPTALLSTGLVILSSLSFACGIILDTVVYGRREALRLAYLAQSGLLNFDKKKDR</sequence>
<dbReference type="eggNOG" id="COG1215">
    <property type="taxonomic scope" value="Bacteria"/>
</dbReference>
<reference evidence="3 4" key="1">
    <citation type="journal article" date="2011" name="J. Bacteriol.">
        <title>Genome sequence of the ethanol-producing Zymomonas mobilis subsp. mobilis lectotype strain ATCC 10988.</title>
        <authorList>
            <person name="Pappas K.M."/>
            <person name="Kouvelis V.N."/>
            <person name="Saunders E."/>
            <person name="Brettin T.S."/>
            <person name="Bruce D."/>
            <person name="Detter C."/>
            <person name="Balakireva M."/>
            <person name="Han C.S."/>
            <person name="Savvakis G."/>
            <person name="Kyrpides N.C."/>
            <person name="Typas M.A."/>
        </authorList>
    </citation>
    <scope>NUCLEOTIDE SEQUENCE [LARGE SCALE GENOMIC DNA]</scope>
    <source>
        <strain evidence="4">ATCC 10988 / DSM 424 / CCUG 17860 / LMG 404 / NCIMB 8938 / NRRL B-806 / ZM1</strain>
    </source>
</reference>
<dbReference type="RefSeq" id="WP_011240804.1">
    <property type="nucleotide sequence ID" value="NC_017262.1"/>
</dbReference>
<keyword evidence="3" id="KW-0808">Transferase</keyword>
<dbReference type="CDD" id="cd04179">
    <property type="entry name" value="DPM_DPG-synthase_like"/>
    <property type="match status" value="1"/>
</dbReference>
<dbReference type="Proteomes" id="UP000001494">
    <property type="component" value="Chromosome"/>
</dbReference>
<dbReference type="PANTHER" id="PTHR48090:SF7">
    <property type="entry name" value="RFBJ PROTEIN"/>
    <property type="match status" value="1"/>
</dbReference>
<dbReference type="OrthoDB" id="3177103at2"/>
<dbReference type="AlphaFoldDB" id="A0A0H3G0A3"/>
<protein>
    <submittedName>
        <fullName evidence="3">Glycosyl transferase family 2</fullName>
    </submittedName>
</protein>
<name>A0A0H3G0A3_ZYMMA</name>
<dbReference type="Gene3D" id="3.90.550.10">
    <property type="entry name" value="Spore Coat Polysaccharide Biosynthesis Protein SpsA, Chain A"/>
    <property type="match status" value="1"/>
</dbReference>
<evidence type="ECO:0000313" key="4">
    <source>
        <dbReference type="Proteomes" id="UP000001494"/>
    </source>
</evidence>
<dbReference type="Pfam" id="PF00535">
    <property type="entry name" value="Glycos_transf_2"/>
    <property type="match status" value="1"/>
</dbReference>